<evidence type="ECO:0000256" key="6">
    <source>
        <dbReference type="ARBA" id="ARBA00022703"/>
    </source>
</evidence>
<evidence type="ECO:0000256" key="18">
    <source>
        <dbReference type="ARBA" id="ARBA00043210"/>
    </source>
</evidence>
<evidence type="ECO:0000256" key="12">
    <source>
        <dbReference type="ARBA" id="ARBA00023273"/>
    </source>
</evidence>
<evidence type="ECO:0000256" key="20">
    <source>
        <dbReference type="ARBA" id="ARBA00047734"/>
    </source>
</evidence>
<evidence type="ECO:0000256" key="10">
    <source>
        <dbReference type="ARBA" id="ARBA00023098"/>
    </source>
</evidence>
<dbReference type="GO" id="GO:0005737">
    <property type="term" value="C:cytoplasm"/>
    <property type="evidence" value="ECO:0007669"/>
    <property type="project" value="UniProtKB-SubCell"/>
</dbReference>
<keyword evidence="9" id="KW-0809">Transit peptide</keyword>
<comment type="catalytic activity">
    <reaction evidence="22">
        <text>dodecanoyl-CoA + H2O = dodecanoate + CoA + H(+)</text>
        <dbReference type="Rhea" id="RHEA:30135"/>
        <dbReference type="ChEBI" id="CHEBI:15377"/>
        <dbReference type="ChEBI" id="CHEBI:15378"/>
        <dbReference type="ChEBI" id="CHEBI:18262"/>
        <dbReference type="ChEBI" id="CHEBI:57287"/>
        <dbReference type="ChEBI" id="CHEBI:57375"/>
    </reaction>
    <physiologicalReaction direction="left-to-right" evidence="22">
        <dbReference type="Rhea" id="RHEA:30136"/>
    </physiologicalReaction>
</comment>
<keyword evidence="4" id="KW-1003">Cell membrane</keyword>
<keyword evidence="10" id="KW-0443">Lipid metabolism</keyword>
<evidence type="ECO:0000256" key="11">
    <source>
        <dbReference type="ARBA" id="ARBA00023136"/>
    </source>
</evidence>
<comment type="subcellular location">
    <subcellularLocation>
        <location evidence="3">Cell projection</location>
        <location evidence="3">Ruffle membrane</location>
    </subcellularLocation>
    <subcellularLocation>
        <location evidence="2">Cytoplasm</location>
    </subcellularLocation>
    <subcellularLocation>
        <location evidence="1">Membrane</location>
        <topology evidence="1">Peripheral membrane protein</topology>
    </subcellularLocation>
</comment>
<comment type="catalytic activity">
    <reaction evidence="13">
        <text>(5Z,8Z,11Z,14Z)-eicosatetraenoyl-CoA + H2O = (5Z,8Z,11Z,14Z)-eicosatetraenoate + CoA + H(+)</text>
        <dbReference type="Rhea" id="RHEA:40151"/>
        <dbReference type="ChEBI" id="CHEBI:15377"/>
        <dbReference type="ChEBI" id="CHEBI:15378"/>
        <dbReference type="ChEBI" id="CHEBI:32395"/>
        <dbReference type="ChEBI" id="CHEBI:57287"/>
        <dbReference type="ChEBI" id="CHEBI:57368"/>
    </reaction>
    <physiologicalReaction direction="left-to-right" evidence="13">
        <dbReference type="Rhea" id="RHEA:40152"/>
    </physiologicalReaction>
</comment>
<dbReference type="PANTHER" id="PTHR12418:SF19">
    <property type="entry name" value="ACYL-COENZYME A THIOESTERASE THEM4"/>
    <property type="match status" value="1"/>
</dbReference>
<dbReference type="InterPro" id="IPR029069">
    <property type="entry name" value="HotDog_dom_sf"/>
</dbReference>
<gene>
    <name evidence="24" type="ORF">C3E78_16880</name>
</gene>
<name>A0A2S0WR26_9ACTN</name>
<keyword evidence="5" id="KW-0963">Cytoplasm</keyword>
<evidence type="ECO:0000313" key="25">
    <source>
        <dbReference type="Proteomes" id="UP000244384"/>
    </source>
</evidence>
<dbReference type="GO" id="GO:0006631">
    <property type="term" value="P:fatty acid metabolic process"/>
    <property type="evidence" value="ECO:0007669"/>
    <property type="project" value="UniProtKB-KW"/>
</dbReference>
<dbReference type="OrthoDB" id="3474675at2"/>
<comment type="catalytic activity">
    <reaction evidence="19">
        <text>octanoyl-CoA + H2O = octanoate + CoA + H(+)</text>
        <dbReference type="Rhea" id="RHEA:30143"/>
        <dbReference type="ChEBI" id="CHEBI:15377"/>
        <dbReference type="ChEBI" id="CHEBI:15378"/>
        <dbReference type="ChEBI" id="CHEBI:25646"/>
        <dbReference type="ChEBI" id="CHEBI:57287"/>
        <dbReference type="ChEBI" id="CHEBI:57386"/>
    </reaction>
    <physiologicalReaction direction="left-to-right" evidence="19">
        <dbReference type="Rhea" id="RHEA:30144"/>
    </physiologicalReaction>
</comment>
<evidence type="ECO:0000256" key="9">
    <source>
        <dbReference type="ARBA" id="ARBA00022946"/>
    </source>
</evidence>
<keyword evidence="25" id="KW-1185">Reference proteome</keyword>
<evidence type="ECO:0000256" key="21">
    <source>
        <dbReference type="ARBA" id="ARBA00047969"/>
    </source>
</evidence>
<dbReference type="InterPro" id="IPR006683">
    <property type="entry name" value="Thioestr_dom"/>
</dbReference>
<evidence type="ECO:0000256" key="15">
    <source>
        <dbReference type="ARBA" id="ARBA00038456"/>
    </source>
</evidence>
<evidence type="ECO:0000256" key="23">
    <source>
        <dbReference type="ARBA" id="ARBA00048180"/>
    </source>
</evidence>
<dbReference type="EC" id="3.1.2.2" evidence="16"/>
<proteinExistence type="inferred from homology"/>
<dbReference type="KEGG" id="aez:C3E78_16880"/>
<dbReference type="CDD" id="cd03443">
    <property type="entry name" value="PaaI_thioesterase"/>
    <property type="match status" value="1"/>
</dbReference>
<evidence type="ECO:0000256" key="13">
    <source>
        <dbReference type="ARBA" id="ARBA00035852"/>
    </source>
</evidence>
<evidence type="ECO:0000256" key="3">
    <source>
        <dbReference type="ARBA" id="ARBA00004632"/>
    </source>
</evidence>
<comment type="similarity">
    <text evidence="15">Belongs to the THEM4/THEM5 thioesterase family.</text>
</comment>
<comment type="catalytic activity">
    <reaction evidence="21">
        <text>decanoyl-CoA + H2O = decanoate + CoA + H(+)</text>
        <dbReference type="Rhea" id="RHEA:40059"/>
        <dbReference type="ChEBI" id="CHEBI:15377"/>
        <dbReference type="ChEBI" id="CHEBI:15378"/>
        <dbReference type="ChEBI" id="CHEBI:27689"/>
        <dbReference type="ChEBI" id="CHEBI:57287"/>
        <dbReference type="ChEBI" id="CHEBI:61430"/>
    </reaction>
    <physiologicalReaction direction="left-to-right" evidence="21">
        <dbReference type="Rhea" id="RHEA:40060"/>
    </physiologicalReaction>
</comment>
<dbReference type="Pfam" id="PF03061">
    <property type="entry name" value="4HBT"/>
    <property type="match status" value="1"/>
</dbReference>
<dbReference type="EMBL" id="CP026952">
    <property type="protein sequence ID" value="AWB93750.1"/>
    <property type="molecule type" value="Genomic_DNA"/>
</dbReference>
<evidence type="ECO:0000256" key="17">
    <source>
        <dbReference type="ARBA" id="ARBA00040123"/>
    </source>
</evidence>
<dbReference type="Gene3D" id="3.10.129.10">
    <property type="entry name" value="Hotdog Thioesterase"/>
    <property type="match status" value="1"/>
</dbReference>
<evidence type="ECO:0000256" key="16">
    <source>
        <dbReference type="ARBA" id="ARBA00038848"/>
    </source>
</evidence>
<evidence type="ECO:0000256" key="1">
    <source>
        <dbReference type="ARBA" id="ARBA00004170"/>
    </source>
</evidence>
<evidence type="ECO:0000256" key="8">
    <source>
        <dbReference type="ARBA" id="ARBA00022832"/>
    </source>
</evidence>
<keyword evidence="11" id="KW-0472">Membrane</keyword>
<keyword evidence="6" id="KW-0053">Apoptosis</keyword>
<keyword evidence="8" id="KW-0276">Fatty acid metabolism</keyword>
<evidence type="ECO:0000256" key="19">
    <source>
        <dbReference type="ARBA" id="ARBA00047588"/>
    </source>
</evidence>
<comment type="catalytic activity">
    <reaction evidence="14">
        <text>(9Z)-octadecenoyl-CoA + H2O = (9Z)-octadecenoate + CoA + H(+)</text>
        <dbReference type="Rhea" id="RHEA:40139"/>
        <dbReference type="ChEBI" id="CHEBI:15377"/>
        <dbReference type="ChEBI" id="CHEBI:15378"/>
        <dbReference type="ChEBI" id="CHEBI:30823"/>
        <dbReference type="ChEBI" id="CHEBI:57287"/>
        <dbReference type="ChEBI" id="CHEBI:57387"/>
    </reaction>
    <physiologicalReaction direction="left-to-right" evidence="14">
        <dbReference type="Rhea" id="RHEA:40140"/>
    </physiologicalReaction>
</comment>
<keyword evidence="7" id="KW-0378">Hydrolase</keyword>
<evidence type="ECO:0000256" key="7">
    <source>
        <dbReference type="ARBA" id="ARBA00022801"/>
    </source>
</evidence>
<dbReference type="GO" id="GO:0016020">
    <property type="term" value="C:membrane"/>
    <property type="evidence" value="ECO:0007669"/>
    <property type="project" value="UniProtKB-SubCell"/>
</dbReference>
<dbReference type="PANTHER" id="PTHR12418">
    <property type="entry name" value="ACYL-COENZYME A THIOESTERASE THEM4"/>
    <property type="match status" value="1"/>
</dbReference>
<dbReference type="RefSeq" id="WP_108580416.1">
    <property type="nucleotide sequence ID" value="NZ_CP026952.1"/>
</dbReference>
<reference evidence="25" key="1">
    <citation type="submission" date="2018-01" db="EMBL/GenBank/DDBJ databases">
        <authorList>
            <person name="Li J."/>
        </authorList>
    </citation>
    <scope>NUCLEOTIDE SEQUENCE [LARGE SCALE GENOMIC DNA]</scope>
    <source>
        <strain evidence="25">592</strain>
    </source>
</reference>
<dbReference type="Proteomes" id="UP000244384">
    <property type="component" value="Chromosome"/>
</dbReference>
<dbReference type="InterPro" id="IPR052365">
    <property type="entry name" value="THEM4/THEM5_acyl-CoA_thioest"/>
</dbReference>
<evidence type="ECO:0000256" key="22">
    <source>
        <dbReference type="ARBA" id="ARBA00048074"/>
    </source>
</evidence>
<comment type="catalytic activity">
    <reaction evidence="20">
        <text>hexadecanoyl-CoA + H2O = hexadecanoate + CoA + H(+)</text>
        <dbReference type="Rhea" id="RHEA:16645"/>
        <dbReference type="ChEBI" id="CHEBI:7896"/>
        <dbReference type="ChEBI" id="CHEBI:15377"/>
        <dbReference type="ChEBI" id="CHEBI:15378"/>
        <dbReference type="ChEBI" id="CHEBI:57287"/>
        <dbReference type="ChEBI" id="CHEBI:57379"/>
        <dbReference type="EC" id="3.1.2.2"/>
    </reaction>
    <physiologicalReaction direction="left-to-right" evidence="20">
        <dbReference type="Rhea" id="RHEA:16646"/>
    </physiologicalReaction>
</comment>
<keyword evidence="12" id="KW-0966">Cell projection</keyword>
<sequence length="201" mass="21691">MSSDTAENHFDNLSAGPEQVRAFATALDALRGFHDALTAAAPGAELLERLAVDLQGWTDALVPLEVPEPERLAGRLRSLPVRGHPALPPVLLDVVEDDKVEGTVTFGTFFLGRGGAAHGGTIATVFDEVLGVMASHQGHSATRTAYLKTDFRSIVPVGVPMRVRGWMDREEGRKRFVRGEMWSGDTLCAEADALFVVERQG</sequence>
<organism evidence="24 25">
    <name type="scientific">Aeromicrobium chenweiae</name>
    <dbReference type="NCBI Taxonomy" id="2079793"/>
    <lineage>
        <taxon>Bacteria</taxon>
        <taxon>Bacillati</taxon>
        <taxon>Actinomycetota</taxon>
        <taxon>Actinomycetes</taxon>
        <taxon>Propionibacteriales</taxon>
        <taxon>Nocardioidaceae</taxon>
        <taxon>Aeromicrobium</taxon>
    </lineage>
</organism>
<comment type="catalytic activity">
    <reaction evidence="23">
        <text>tetradecanoyl-CoA + H2O = tetradecanoate + CoA + H(+)</text>
        <dbReference type="Rhea" id="RHEA:40119"/>
        <dbReference type="ChEBI" id="CHEBI:15377"/>
        <dbReference type="ChEBI" id="CHEBI:15378"/>
        <dbReference type="ChEBI" id="CHEBI:30807"/>
        <dbReference type="ChEBI" id="CHEBI:57287"/>
        <dbReference type="ChEBI" id="CHEBI:57385"/>
    </reaction>
    <physiologicalReaction direction="left-to-right" evidence="23">
        <dbReference type="Rhea" id="RHEA:40120"/>
    </physiologicalReaction>
</comment>
<dbReference type="SUPFAM" id="SSF54637">
    <property type="entry name" value="Thioesterase/thiol ester dehydrase-isomerase"/>
    <property type="match status" value="1"/>
</dbReference>
<dbReference type="AlphaFoldDB" id="A0A2S0WR26"/>
<evidence type="ECO:0000256" key="2">
    <source>
        <dbReference type="ARBA" id="ARBA00004496"/>
    </source>
</evidence>
<accession>A0A5F2ELX5</accession>
<evidence type="ECO:0000313" key="24">
    <source>
        <dbReference type="EMBL" id="AWB93750.1"/>
    </source>
</evidence>
<evidence type="ECO:0000256" key="5">
    <source>
        <dbReference type="ARBA" id="ARBA00022490"/>
    </source>
</evidence>
<protein>
    <recommendedName>
        <fullName evidence="17">Acyl-coenzyme A thioesterase THEM4</fullName>
        <ecNumber evidence="16">3.1.2.2</ecNumber>
    </recommendedName>
    <alternativeName>
        <fullName evidence="18">Thioesterase superfamily member 4</fullName>
    </alternativeName>
</protein>
<accession>A0A2S0WR26</accession>
<evidence type="ECO:0000256" key="14">
    <source>
        <dbReference type="ARBA" id="ARBA00037002"/>
    </source>
</evidence>
<evidence type="ECO:0000256" key="4">
    <source>
        <dbReference type="ARBA" id="ARBA00022475"/>
    </source>
</evidence>
<dbReference type="GO" id="GO:0016787">
    <property type="term" value="F:hydrolase activity"/>
    <property type="evidence" value="ECO:0007669"/>
    <property type="project" value="UniProtKB-KW"/>
</dbReference>